<dbReference type="AlphaFoldDB" id="A0A2G8SQ07"/>
<organism evidence="2 3">
    <name type="scientific">Ganoderma sinense ZZ0214-1</name>
    <dbReference type="NCBI Taxonomy" id="1077348"/>
    <lineage>
        <taxon>Eukaryota</taxon>
        <taxon>Fungi</taxon>
        <taxon>Dikarya</taxon>
        <taxon>Basidiomycota</taxon>
        <taxon>Agaricomycotina</taxon>
        <taxon>Agaricomycetes</taxon>
        <taxon>Polyporales</taxon>
        <taxon>Polyporaceae</taxon>
        <taxon>Ganoderma</taxon>
    </lineage>
</organism>
<keyword evidence="3" id="KW-1185">Reference proteome</keyword>
<dbReference type="InterPro" id="IPR023093">
    <property type="entry name" value="ScpA-like_C"/>
</dbReference>
<protein>
    <recommendedName>
        <fullName evidence="1">Rad21/Rec8-like protein C-terminal eukaryotic domain-containing protein</fullName>
    </recommendedName>
</protein>
<dbReference type="Pfam" id="PF04824">
    <property type="entry name" value="Rad21_Rec8"/>
    <property type="match status" value="1"/>
</dbReference>
<dbReference type="InterPro" id="IPR036390">
    <property type="entry name" value="WH_DNA-bd_sf"/>
</dbReference>
<name>A0A2G8SQ07_9APHY</name>
<dbReference type="Gene3D" id="1.10.10.580">
    <property type="entry name" value="Structural maintenance of chromosome 1. Chain E"/>
    <property type="match status" value="1"/>
</dbReference>
<dbReference type="STRING" id="1077348.A0A2G8SQ07"/>
<dbReference type="SUPFAM" id="SSF46785">
    <property type="entry name" value="Winged helix' DNA-binding domain"/>
    <property type="match status" value="1"/>
</dbReference>
<feature type="domain" description="Rad21/Rec8-like protein C-terminal eukaryotic" evidence="1">
    <location>
        <begin position="155"/>
        <end position="188"/>
    </location>
</feature>
<dbReference type="OrthoDB" id="10071381at2759"/>
<dbReference type="EMBL" id="AYKW01000002">
    <property type="protein sequence ID" value="PIL35855.1"/>
    <property type="molecule type" value="Genomic_DNA"/>
</dbReference>
<dbReference type="InterPro" id="IPR006909">
    <property type="entry name" value="Rad21/Rec8_C_eu"/>
</dbReference>
<proteinExistence type="predicted"/>
<dbReference type="Proteomes" id="UP000230002">
    <property type="component" value="Unassembled WGS sequence"/>
</dbReference>
<evidence type="ECO:0000313" key="2">
    <source>
        <dbReference type="EMBL" id="PIL35855.1"/>
    </source>
</evidence>
<evidence type="ECO:0000313" key="3">
    <source>
        <dbReference type="Proteomes" id="UP000230002"/>
    </source>
</evidence>
<sequence length="241" mass="26927">MRHLRAFPRASGHVHVPVTGLSTTSWRGASPEIPSSKTRCLDEDIVDGEEVEQERRDSRTPSIALGRDVYGRTSMGPVAGFQFDTTSAGVEHFQMEIPEPPPPDPFLEEGGESHADVTCPIALFDDRTVASQSQTQVIQRELQPNAEEPEEDKYMSFNNMAQKASRRAAAAAFFELLVLRTRDCIKLELLGAPAPWIDDPFVDEWFPAYVPDPVRWAVEAIGICCAFDCVCDRFKLQRQSM</sequence>
<comment type="caution">
    <text evidence="2">The sequence shown here is derived from an EMBL/GenBank/DDBJ whole genome shotgun (WGS) entry which is preliminary data.</text>
</comment>
<gene>
    <name evidence="2" type="ORF">GSI_01515</name>
</gene>
<reference evidence="2 3" key="1">
    <citation type="journal article" date="2015" name="Sci. Rep.">
        <title>Chromosome-level genome map provides insights into diverse defense mechanisms in the medicinal fungus Ganoderma sinense.</title>
        <authorList>
            <person name="Zhu Y."/>
            <person name="Xu J."/>
            <person name="Sun C."/>
            <person name="Zhou S."/>
            <person name="Xu H."/>
            <person name="Nelson D.R."/>
            <person name="Qian J."/>
            <person name="Song J."/>
            <person name="Luo H."/>
            <person name="Xiang L."/>
            <person name="Li Y."/>
            <person name="Xu Z."/>
            <person name="Ji A."/>
            <person name="Wang L."/>
            <person name="Lu S."/>
            <person name="Hayward A."/>
            <person name="Sun W."/>
            <person name="Li X."/>
            <person name="Schwartz D.C."/>
            <person name="Wang Y."/>
            <person name="Chen S."/>
        </authorList>
    </citation>
    <scope>NUCLEOTIDE SEQUENCE [LARGE SCALE GENOMIC DNA]</scope>
    <source>
        <strain evidence="2 3">ZZ0214-1</strain>
    </source>
</reference>
<evidence type="ECO:0000259" key="1">
    <source>
        <dbReference type="Pfam" id="PF04824"/>
    </source>
</evidence>
<accession>A0A2G8SQ07</accession>